<dbReference type="AlphaFoldDB" id="A0AAN7WBT0"/>
<dbReference type="Gene3D" id="1.10.10.10">
    <property type="entry name" value="Winged helix-like DNA-binding domain superfamily/Winged helix DNA-binding domain"/>
    <property type="match status" value="1"/>
</dbReference>
<dbReference type="InterPro" id="IPR036217">
    <property type="entry name" value="MethylDNA_cys_MeTrfase_DNAb"/>
</dbReference>
<dbReference type="CDD" id="cd06445">
    <property type="entry name" value="ATase"/>
    <property type="match status" value="1"/>
</dbReference>
<evidence type="ECO:0000256" key="6">
    <source>
        <dbReference type="ARBA" id="ARBA00022679"/>
    </source>
</evidence>
<gene>
    <name evidence="14" type="ORF">LTR97_001579</name>
</gene>
<dbReference type="InterPro" id="IPR036388">
    <property type="entry name" value="WH-like_DNA-bd_sf"/>
</dbReference>
<dbReference type="GO" id="GO:0003908">
    <property type="term" value="F:methylated-DNA-[protein]-cysteine S-methyltransferase activity"/>
    <property type="evidence" value="ECO:0007669"/>
    <property type="project" value="UniProtKB-EC"/>
</dbReference>
<evidence type="ECO:0000256" key="1">
    <source>
        <dbReference type="ARBA" id="ARBA00001286"/>
    </source>
</evidence>
<reference evidence="14" key="1">
    <citation type="submission" date="2023-08" db="EMBL/GenBank/DDBJ databases">
        <title>Black Yeasts Isolated from many extreme environments.</title>
        <authorList>
            <person name="Coleine C."/>
            <person name="Stajich J.E."/>
            <person name="Selbmann L."/>
        </authorList>
    </citation>
    <scope>NUCLEOTIDE SEQUENCE</scope>
    <source>
        <strain evidence="14">CCFEE 5810</strain>
    </source>
</reference>
<dbReference type="NCBIfam" id="TIGR00589">
    <property type="entry name" value="ogt"/>
    <property type="match status" value="1"/>
</dbReference>
<dbReference type="EC" id="2.1.1.63" evidence="3"/>
<evidence type="ECO:0000256" key="12">
    <source>
        <dbReference type="SAM" id="MobiDB-lite"/>
    </source>
</evidence>
<evidence type="ECO:0000256" key="10">
    <source>
        <dbReference type="ARBA" id="ARBA00031621"/>
    </source>
</evidence>
<name>A0AAN7WBT0_9PEZI</name>
<evidence type="ECO:0000313" key="14">
    <source>
        <dbReference type="EMBL" id="KAK5706589.1"/>
    </source>
</evidence>
<feature type="domain" description="Methylated-DNA-[protein]-cysteine S-methyltransferase DNA binding" evidence="13">
    <location>
        <begin position="172"/>
        <end position="261"/>
    </location>
</feature>
<evidence type="ECO:0000256" key="2">
    <source>
        <dbReference type="ARBA" id="ARBA00008711"/>
    </source>
</evidence>
<proteinExistence type="inferred from homology"/>
<comment type="caution">
    <text evidence="14">The sequence shown here is derived from an EMBL/GenBank/DDBJ whole genome shotgun (WGS) entry which is preliminary data.</text>
</comment>
<evidence type="ECO:0000256" key="4">
    <source>
        <dbReference type="ARBA" id="ARBA00015377"/>
    </source>
</evidence>
<dbReference type="Pfam" id="PF01035">
    <property type="entry name" value="DNA_binding_1"/>
    <property type="match status" value="1"/>
</dbReference>
<keyword evidence="5" id="KW-0489">Methyltransferase</keyword>
<dbReference type="EMBL" id="JAVRQU010000002">
    <property type="protein sequence ID" value="KAK5706589.1"/>
    <property type="molecule type" value="Genomic_DNA"/>
</dbReference>
<dbReference type="GO" id="GO:0006281">
    <property type="term" value="P:DNA repair"/>
    <property type="evidence" value="ECO:0007669"/>
    <property type="project" value="UniProtKB-KW"/>
</dbReference>
<dbReference type="PANTHER" id="PTHR10815:SF13">
    <property type="entry name" value="METHYLATED-DNA--PROTEIN-CYSTEINE METHYLTRANSFERASE"/>
    <property type="match status" value="1"/>
</dbReference>
<dbReference type="InterPro" id="IPR014048">
    <property type="entry name" value="MethylDNA_cys_MeTrfase_DNA-bd"/>
</dbReference>
<evidence type="ECO:0000256" key="7">
    <source>
        <dbReference type="ARBA" id="ARBA00022763"/>
    </source>
</evidence>
<feature type="region of interest" description="Disordered" evidence="12">
    <location>
        <begin position="85"/>
        <end position="140"/>
    </location>
</feature>
<protein>
    <recommendedName>
        <fullName evidence="4">Methylated-DNA--protein-cysteine methyltransferase</fullName>
        <ecNumber evidence="3">2.1.1.63</ecNumber>
    </recommendedName>
    <alternativeName>
        <fullName evidence="9">6-O-methylguanine-DNA methyltransferase</fullName>
    </alternativeName>
    <alternativeName>
        <fullName evidence="10">O-6-methylguanine-DNA-alkyltransferase</fullName>
    </alternativeName>
</protein>
<dbReference type="PROSITE" id="PS00374">
    <property type="entry name" value="MGMT"/>
    <property type="match status" value="1"/>
</dbReference>
<sequence length="337" mass="37885">MDELREHWNYLYKVHLPSLAKARDLVQKQWPVHLDHCFARIVLDNAVGVDRPWTEIVKAPAVKHMSDAQLRAAIQLAEELATGQADLASQNERSLSLRGKNKRKATAESPVTSNKKQQTTSSISAYFMPSPSSPRDDKGKEAIPLVQETDTEHEEKMAVELSRIDSSYLTSFRKQTLTLLCQIPPGRYSTYQAMSDHITKTSHKTCARAVGNAMRNNPFAPEVPCHRILAADGSLGGFGGSWGEDGKFANKKHELLHAEGVRFDSNRRVKGPPFREFTICFIHLPLPYECNAMRYRHINHLAKPRKVRLDMTSVLMKDYAVRFSGILICAVCDMGEG</sequence>
<evidence type="ECO:0000256" key="5">
    <source>
        <dbReference type="ARBA" id="ARBA00022603"/>
    </source>
</evidence>
<keyword evidence="8" id="KW-0234">DNA repair</keyword>
<dbReference type="Proteomes" id="UP001310594">
    <property type="component" value="Unassembled WGS sequence"/>
</dbReference>
<dbReference type="SUPFAM" id="SSF46767">
    <property type="entry name" value="Methylated DNA-protein cysteine methyltransferase, C-terminal domain"/>
    <property type="match status" value="1"/>
</dbReference>
<dbReference type="GO" id="GO:0032259">
    <property type="term" value="P:methylation"/>
    <property type="evidence" value="ECO:0007669"/>
    <property type="project" value="UniProtKB-KW"/>
</dbReference>
<dbReference type="PANTHER" id="PTHR10815">
    <property type="entry name" value="METHYLATED-DNA--PROTEIN-CYSTEINE METHYLTRANSFERASE"/>
    <property type="match status" value="1"/>
</dbReference>
<feature type="compositionally biased region" description="Polar residues" evidence="12">
    <location>
        <begin position="109"/>
        <end position="124"/>
    </location>
</feature>
<dbReference type="InterPro" id="IPR001497">
    <property type="entry name" value="MethylDNA_cys_MeTrfase_AS"/>
</dbReference>
<evidence type="ECO:0000256" key="9">
    <source>
        <dbReference type="ARBA" id="ARBA00030795"/>
    </source>
</evidence>
<comment type="catalytic activity">
    <reaction evidence="1">
        <text>a 4-O-methyl-thymidine in DNA + L-cysteinyl-[protein] = a thymidine in DNA + S-methyl-L-cysteinyl-[protein]</text>
        <dbReference type="Rhea" id="RHEA:53428"/>
        <dbReference type="Rhea" id="RHEA-COMP:10131"/>
        <dbReference type="Rhea" id="RHEA-COMP:10132"/>
        <dbReference type="Rhea" id="RHEA-COMP:13555"/>
        <dbReference type="Rhea" id="RHEA-COMP:13556"/>
        <dbReference type="ChEBI" id="CHEBI:29950"/>
        <dbReference type="ChEBI" id="CHEBI:82612"/>
        <dbReference type="ChEBI" id="CHEBI:137386"/>
        <dbReference type="ChEBI" id="CHEBI:137387"/>
        <dbReference type="EC" id="2.1.1.63"/>
    </reaction>
</comment>
<comment type="similarity">
    <text evidence="2">Belongs to the MGMT family.</text>
</comment>
<accession>A0AAN7WBT0</accession>
<keyword evidence="7" id="KW-0227">DNA damage</keyword>
<evidence type="ECO:0000259" key="13">
    <source>
        <dbReference type="Pfam" id="PF01035"/>
    </source>
</evidence>
<keyword evidence="6" id="KW-0808">Transferase</keyword>
<evidence type="ECO:0000256" key="8">
    <source>
        <dbReference type="ARBA" id="ARBA00023204"/>
    </source>
</evidence>
<organism evidence="14 15">
    <name type="scientific">Elasticomyces elasticus</name>
    <dbReference type="NCBI Taxonomy" id="574655"/>
    <lineage>
        <taxon>Eukaryota</taxon>
        <taxon>Fungi</taxon>
        <taxon>Dikarya</taxon>
        <taxon>Ascomycota</taxon>
        <taxon>Pezizomycotina</taxon>
        <taxon>Dothideomycetes</taxon>
        <taxon>Dothideomycetidae</taxon>
        <taxon>Mycosphaerellales</taxon>
        <taxon>Teratosphaeriaceae</taxon>
        <taxon>Elasticomyces</taxon>
    </lineage>
</organism>
<evidence type="ECO:0000256" key="11">
    <source>
        <dbReference type="ARBA" id="ARBA00049348"/>
    </source>
</evidence>
<evidence type="ECO:0000313" key="15">
    <source>
        <dbReference type="Proteomes" id="UP001310594"/>
    </source>
</evidence>
<evidence type="ECO:0000256" key="3">
    <source>
        <dbReference type="ARBA" id="ARBA00011918"/>
    </source>
</evidence>
<comment type="catalytic activity">
    <reaction evidence="11">
        <text>a 6-O-methyl-2'-deoxyguanosine in DNA + L-cysteinyl-[protein] = S-methyl-L-cysteinyl-[protein] + a 2'-deoxyguanosine in DNA</text>
        <dbReference type="Rhea" id="RHEA:24000"/>
        <dbReference type="Rhea" id="RHEA-COMP:10131"/>
        <dbReference type="Rhea" id="RHEA-COMP:10132"/>
        <dbReference type="Rhea" id="RHEA-COMP:11367"/>
        <dbReference type="Rhea" id="RHEA-COMP:11368"/>
        <dbReference type="ChEBI" id="CHEBI:29950"/>
        <dbReference type="ChEBI" id="CHEBI:82612"/>
        <dbReference type="ChEBI" id="CHEBI:85445"/>
        <dbReference type="ChEBI" id="CHEBI:85448"/>
        <dbReference type="EC" id="2.1.1.63"/>
    </reaction>
</comment>